<dbReference type="AlphaFoldDB" id="A0A0C1QQM1"/>
<evidence type="ECO:0000313" key="2">
    <source>
        <dbReference type="Proteomes" id="UP000031327"/>
    </source>
</evidence>
<name>A0A0C1QQM1_9GAMM</name>
<dbReference type="InterPro" id="IPR027417">
    <property type="entry name" value="P-loop_NTPase"/>
</dbReference>
<comment type="caution">
    <text evidence="1">The sequence shown here is derived from an EMBL/GenBank/DDBJ whole genome shotgun (WGS) entry which is preliminary data.</text>
</comment>
<dbReference type="EMBL" id="JWIC01000005">
    <property type="protein sequence ID" value="KID57372.1"/>
    <property type="molecule type" value="Genomic_DNA"/>
</dbReference>
<dbReference type="RefSeq" id="WP_039609143.1">
    <property type="nucleotide sequence ID" value="NZ_JWIC01000005.1"/>
</dbReference>
<organism evidence="1 2">
    <name type="scientific">Pseudoalteromonas luteoviolacea</name>
    <dbReference type="NCBI Taxonomy" id="43657"/>
    <lineage>
        <taxon>Bacteria</taxon>
        <taxon>Pseudomonadati</taxon>
        <taxon>Pseudomonadota</taxon>
        <taxon>Gammaproteobacteria</taxon>
        <taxon>Alteromonadales</taxon>
        <taxon>Pseudoalteromonadaceae</taxon>
        <taxon>Pseudoalteromonas</taxon>
    </lineage>
</organism>
<reference evidence="1 2" key="1">
    <citation type="submission" date="2014-12" db="EMBL/GenBank/DDBJ databases">
        <title>Draft Genome Sequence of Pseudoalteromonas luteoviolacea HI1.</title>
        <authorList>
            <person name="Asahina A.Y."/>
            <person name="Hadfield M.G."/>
        </authorList>
    </citation>
    <scope>NUCLEOTIDE SEQUENCE [LARGE SCALE GENOMIC DNA]</scope>
    <source>
        <strain evidence="1 2">HI1</strain>
    </source>
</reference>
<evidence type="ECO:0008006" key="3">
    <source>
        <dbReference type="Google" id="ProtNLM"/>
    </source>
</evidence>
<dbReference type="OrthoDB" id="6291705at2"/>
<protein>
    <recommendedName>
        <fullName evidence="3">Uridine kinase</fullName>
    </recommendedName>
</protein>
<gene>
    <name evidence="1" type="ORF">JF50_09165</name>
</gene>
<sequence length="187" mass="20716">MVKTQVIAISGASGCGKTSLIKIVSDKLSCPYLLFDDYTDAHTYPDDMNAWLKAGVNLNEIKTPAFIGALETITLSSNAPYVFIEEPFGRCRAEISKYIDYVILLDVPLEVCLSRVITRNINTPHIDSLNAISKYLCAYDNHLHAIYSNVVEQVRQTCDLTVTGVLPLSKSADLVESWLVKVRISQS</sequence>
<dbReference type="Gene3D" id="3.40.50.300">
    <property type="entry name" value="P-loop containing nucleotide triphosphate hydrolases"/>
    <property type="match status" value="1"/>
</dbReference>
<accession>A0A0C1QQM1</accession>
<dbReference type="Proteomes" id="UP000031327">
    <property type="component" value="Unassembled WGS sequence"/>
</dbReference>
<proteinExistence type="predicted"/>
<evidence type="ECO:0000313" key="1">
    <source>
        <dbReference type="EMBL" id="KID57372.1"/>
    </source>
</evidence>
<dbReference type="PROSITE" id="PS51257">
    <property type="entry name" value="PROKAR_LIPOPROTEIN"/>
    <property type="match status" value="1"/>
</dbReference>
<dbReference type="SUPFAM" id="SSF52540">
    <property type="entry name" value="P-loop containing nucleoside triphosphate hydrolases"/>
    <property type="match status" value="1"/>
</dbReference>